<reference evidence="10 11" key="1">
    <citation type="journal article" date="2012" name="BMC Genomics">
        <title>Sequencing the genome of Marssonina brunnea reveals fungus-poplar co-evolution.</title>
        <authorList>
            <person name="Zhu S."/>
            <person name="Cao Y.-Z."/>
            <person name="Jiang C."/>
            <person name="Tan B.-Y."/>
            <person name="Wang Z."/>
            <person name="Feng S."/>
            <person name="Zhang L."/>
            <person name="Su X.-H."/>
            <person name="Brejova B."/>
            <person name="Vinar T."/>
            <person name="Xu M."/>
            <person name="Wang M.-X."/>
            <person name="Zhang S.-G."/>
            <person name="Huang M.-R."/>
            <person name="Wu R."/>
            <person name="Zhou Y."/>
        </authorList>
    </citation>
    <scope>NUCLEOTIDE SEQUENCE [LARGE SCALE GENOMIC DNA]</scope>
    <source>
        <strain evidence="10 11">MB_m1</strain>
    </source>
</reference>
<feature type="transmembrane region" description="Helical" evidence="8">
    <location>
        <begin position="348"/>
        <end position="367"/>
    </location>
</feature>
<dbReference type="GO" id="GO:0006874">
    <property type="term" value="P:intracellular calcium ion homeostasis"/>
    <property type="evidence" value="ECO:0007669"/>
    <property type="project" value="TreeGrafter"/>
</dbReference>
<keyword evidence="3" id="KW-0050">Antiport</keyword>
<keyword evidence="4 8" id="KW-0812">Transmembrane</keyword>
<dbReference type="OMA" id="ALIIMPM"/>
<dbReference type="OrthoDB" id="2127281at2759"/>
<dbReference type="InterPro" id="IPR004481">
    <property type="entry name" value="K/Na/Ca-exchanger"/>
</dbReference>
<comment type="similarity">
    <text evidence="2">Belongs to the Ca(2+):cation antiporter (CaCA) (TC 2.A.19) family. SLC24A subfamily.</text>
</comment>
<feature type="transmembrane region" description="Helical" evidence="8">
    <location>
        <begin position="108"/>
        <end position="127"/>
    </location>
</feature>
<dbReference type="GO" id="GO:0005262">
    <property type="term" value="F:calcium channel activity"/>
    <property type="evidence" value="ECO:0007669"/>
    <property type="project" value="TreeGrafter"/>
</dbReference>
<dbReference type="GO" id="GO:0005886">
    <property type="term" value="C:plasma membrane"/>
    <property type="evidence" value="ECO:0007669"/>
    <property type="project" value="TreeGrafter"/>
</dbReference>
<dbReference type="FunFam" id="1.20.1420.30:FF:000039">
    <property type="entry name" value="WGS project CABT00000000 data, contig 2.3"/>
    <property type="match status" value="1"/>
</dbReference>
<dbReference type="PANTHER" id="PTHR10846:SF8">
    <property type="entry name" value="INNER MEMBRANE PROTEIN YRBG"/>
    <property type="match status" value="1"/>
</dbReference>
<dbReference type="GeneID" id="18763880"/>
<feature type="transmembrane region" description="Helical" evidence="8">
    <location>
        <begin position="374"/>
        <end position="393"/>
    </location>
</feature>
<evidence type="ECO:0000256" key="2">
    <source>
        <dbReference type="ARBA" id="ARBA00005364"/>
    </source>
</evidence>
<proteinExistence type="inferred from homology"/>
<comment type="subcellular location">
    <subcellularLocation>
        <location evidence="1">Membrane</location>
        <topology evidence="1">Multi-pass membrane protein</topology>
    </subcellularLocation>
</comment>
<dbReference type="Pfam" id="PF01699">
    <property type="entry name" value="Na_Ca_ex"/>
    <property type="match status" value="2"/>
</dbReference>
<feature type="transmembrane region" description="Helical" evidence="8">
    <location>
        <begin position="315"/>
        <end position="336"/>
    </location>
</feature>
<feature type="transmembrane region" description="Helical" evidence="8">
    <location>
        <begin position="6"/>
        <end position="25"/>
    </location>
</feature>
<dbReference type="InterPro" id="IPR044880">
    <property type="entry name" value="NCX_ion-bd_dom_sf"/>
</dbReference>
<keyword evidence="5 8" id="KW-1133">Transmembrane helix</keyword>
<evidence type="ECO:0000256" key="3">
    <source>
        <dbReference type="ARBA" id="ARBA00022449"/>
    </source>
</evidence>
<keyword evidence="11" id="KW-1185">Reference proteome</keyword>
<feature type="domain" description="Sodium/calcium exchanger membrane region" evidence="9">
    <location>
        <begin position="11"/>
        <end position="148"/>
    </location>
</feature>
<feature type="transmembrane region" description="Helical" evidence="8">
    <location>
        <begin position="133"/>
        <end position="154"/>
    </location>
</feature>
<sequence>MIISDNVVFNIAAFIGGLFVLEFGADRFIDHTAKLASRTGIPPTLVALLTAGAEWEELVVVVAAISQKQSPLALGNILGSSISNILGAFSLGLIFSKSNVTFDRSSKIYSGVLLGLTSSFAIFILFFESLGRIGGGLLMVAFVLYIVSIAWAIYKGIVSPPVDSDSDSDSDSAGPDSDSDLEKDSVPLREVPPVPNSESSSTITLRDLESGQHAKQEGYCSDGGLHEDMFDNVTLHPLREIKQAGHSTLYHLTHLTLGFLALSLSGYILSHSVTTLSTEFSLSSTVLGITLLSFATTLPEKLISIMSAKRGESGIVVANTAGSNIFLVTLCAGVVYLTGDVASLRGSVTPFEVGCMWASSVVLSGIVMLGGRRWMGWVLFAAYIVFIVCEFTIRRDTDV</sequence>
<feature type="transmembrane region" description="Helical" evidence="8">
    <location>
        <begin position="281"/>
        <end position="303"/>
    </location>
</feature>
<feature type="domain" description="Sodium/calcium exchanger membrane region" evidence="9">
    <location>
        <begin position="255"/>
        <end position="388"/>
    </location>
</feature>
<dbReference type="HOGENOM" id="CLU_007948_1_0_1"/>
<feature type="region of interest" description="Disordered" evidence="7">
    <location>
        <begin position="162"/>
        <end position="217"/>
    </location>
</feature>
<dbReference type="Gene3D" id="1.20.1420.30">
    <property type="entry name" value="NCX, central ion-binding region"/>
    <property type="match status" value="2"/>
</dbReference>
<dbReference type="EMBL" id="JH921448">
    <property type="protein sequence ID" value="EKD13744.1"/>
    <property type="molecule type" value="Genomic_DNA"/>
</dbReference>
<feature type="compositionally biased region" description="Basic and acidic residues" evidence="7">
    <location>
        <begin position="206"/>
        <end position="216"/>
    </location>
</feature>
<dbReference type="eggNOG" id="ENOG502S0NS">
    <property type="taxonomic scope" value="Eukaryota"/>
</dbReference>
<organism evidence="10 11">
    <name type="scientific">Marssonina brunnea f. sp. multigermtubi (strain MB_m1)</name>
    <name type="common">Marssonina leaf spot fungus</name>
    <dbReference type="NCBI Taxonomy" id="1072389"/>
    <lineage>
        <taxon>Eukaryota</taxon>
        <taxon>Fungi</taxon>
        <taxon>Dikarya</taxon>
        <taxon>Ascomycota</taxon>
        <taxon>Pezizomycotina</taxon>
        <taxon>Leotiomycetes</taxon>
        <taxon>Helotiales</taxon>
        <taxon>Drepanopezizaceae</taxon>
        <taxon>Drepanopeziza</taxon>
    </lineage>
</organism>
<evidence type="ECO:0000313" key="11">
    <source>
        <dbReference type="Proteomes" id="UP000006753"/>
    </source>
</evidence>
<evidence type="ECO:0000256" key="5">
    <source>
        <dbReference type="ARBA" id="ARBA00022989"/>
    </source>
</evidence>
<evidence type="ECO:0000256" key="4">
    <source>
        <dbReference type="ARBA" id="ARBA00022692"/>
    </source>
</evidence>
<dbReference type="PANTHER" id="PTHR10846">
    <property type="entry name" value="SODIUM/POTASSIUM/CALCIUM EXCHANGER"/>
    <property type="match status" value="1"/>
</dbReference>
<protein>
    <recommendedName>
        <fullName evidence="9">Sodium/calcium exchanger membrane region domain-containing protein</fullName>
    </recommendedName>
</protein>
<dbReference type="InterPro" id="IPR004837">
    <property type="entry name" value="NaCa_Exmemb"/>
</dbReference>
<dbReference type="InParanoid" id="K1XMQ6"/>
<dbReference type="Proteomes" id="UP000006753">
    <property type="component" value="Unassembled WGS sequence"/>
</dbReference>
<feature type="transmembrane region" description="Helical" evidence="8">
    <location>
        <begin position="249"/>
        <end position="269"/>
    </location>
</feature>
<evidence type="ECO:0000256" key="8">
    <source>
        <dbReference type="SAM" id="Phobius"/>
    </source>
</evidence>
<dbReference type="STRING" id="1072389.K1XMQ6"/>
<evidence type="ECO:0000256" key="7">
    <source>
        <dbReference type="SAM" id="MobiDB-lite"/>
    </source>
</evidence>
<evidence type="ECO:0000259" key="9">
    <source>
        <dbReference type="Pfam" id="PF01699"/>
    </source>
</evidence>
<evidence type="ECO:0000313" key="10">
    <source>
        <dbReference type="EMBL" id="EKD13744.1"/>
    </source>
</evidence>
<keyword evidence="6 8" id="KW-0472">Membrane</keyword>
<feature type="transmembrane region" description="Helical" evidence="8">
    <location>
        <begin position="77"/>
        <end position="96"/>
    </location>
</feature>
<dbReference type="AlphaFoldDB" id="K1XMQ6"/>
<dbReference type="KEGG" id="mbe:MBM_07945"/>
<keyword evidence="3" id="KW-0813">Transport</keyword>
<name>K1XMQ6_MARBU</name>
<accession>K1XMQ6</accession>
<gene>
    <name evidence="10" type="ORF">MBM_07945</name>
</gene>
<evidence type="ECO:0000256" key="1">
    <source>
        <dbReference type="ARBA" id="ARBA00004141"/>
    </source>
</evidence>
<evidence type="ECO:0000256" key="6">
    <source>
        <dbReference type="ARBA" id="ARBA00023136"/>
    </source>
</evidence>
<dbReference type="GO" id="GO:0008273">
    <property type="term" value="F:calcium, potassium:sodium antiporter activity"/>
    <property type="evidence" value="ECO:0007669"/>
    <property type="project" value="TreeGrafter"/>
</dbReference>